<dbReference type="STRING" id="3075.A0A087SEM4"/>
<dbReference type="Pfam" id="PF01423">
    <property type="entry name" value="LSM"/>
    <property type="match status" value="1"/>
</dbReference>
<dbReference type="KEGG" id="apro:F751_5020"/>
<sequence>MSLSKTSKLLQYINFRMRVTLSDKRQVVGRFMAFDRHMNLVLGDAEEYRKLPPKKGIPEEEREQRRVLGLVILRGDEVMDLTIEGPPPADESR</sequence>
<dbReference type="CDD" id="cd01717">
    <property type="entry name" value="Sm_B"/>
    <property type="match status" value="1"/>
</dbReference>
<evidence type="ECO:0000259" key="11">
    <source>
        <dbReference type="PROSITE" id="PS52002"/>
    </source>
</evidence>
<evidence type="ECO:0000313" key="12">
    <source>
        <dbReference type="EMBL" id="KFM24178.1"/>
    </source>
</evidence>
<organism evidence="12 14">
    <name type="scientific">Auxenochlorella protothecoides</name>
    <name type="common">Green microalga</name>
    <name type="synonym">Chlorella protothecoides</name>
    <dbReference type="NCBI Taxonomy" id="3075"/>
    <lineage>
        <taxon>Eukaryota</taxon>
        <taxon>Viridiplantae</taxon>
        <taxon>Chlorophyta</taxon>
        <taxon>core chlorophytes</taxon>
        <taxon>Trebouxiophyceae</taxon>
        <taxon>Chlorellales</taxon>
        <taxon>Chlorellaceae</taxon>
        <taxon>Auxenochlorella</taxon>
    </lineage>
</organism>
<dbReference type="GO" id="GO:0005687">
    <property type="term" value="C:U4 snRNP"/>
    <property type="evidence" value="ECO:0007669"/>
    <property type="project" value="TreeGrafter"/>
</dbReference>
<feature type="domain" description="Sm" evidence="11">
    <location>
        <begin position="4"/>
        <end position="87"/>
    </location>
</feature>
<evidence type="ECO:0000256" key="10">
    <source>
        <dbReference type="ARBA" id="ARBA00041355"/>
    </source>
</evidence>
<dbReference type="AlphaFoldDB" id="A0A087SEM4"/>
<keyword evidence="7" id="KW-0508">mRNA splicing</keyword>
<keyword evidence="5" id="KW-0507">mRNA processing</keyword>
<evidence type="ECO:0000256" key="4">
    <source>
        <dbReference type="ARBA" id="ARBA00022490"/>
    </source>
</evidence>
<keyword evidence="8" id="KW-0539">Nucleus</keyword>
<evidence type="ECO:0000256" key="7">
    <source>
        <dbReference type="ARBA" id="ARBA00023187"/>
    </source>
</evidence>
<dbReference type="InterPro" id="IPR050914">
    <property type="entry name" value="snRNP_SmB/NAA38-like"/>
</dbReference>
<dbReference type="GO" id="GO:0071013">
    <property type="term" value="C:catalytic step 2 spliceosome"/>
    <property type="evidence" value="ECO:0007669"/>
    <property type="project" value="TreeGrafter"/>
</dbReference>
<dbReference type="PANTHER" id="PTHR10701">
    <property type="entry name" value="SMALL NUCLEAR RIBONUCLEOPROTEIN-ASSOCIATED PROTEIN B AND N"/>
    <property type="match status" value="1"/>
</dbReference>
<reference evidence="12 14" key="1">
    <citation type="journal article" date="2014" name="BMC Genomics">
        <title>Oil accumulation mechanisms of the oleaginous microalga Chlorella protothecoides revealed through its genome, transcriptomes, and proteomes.</title>
        <authorList>
            <person name="Gao C."/>
            <person name="Wang Y."/>
            <person name="Shen Y."/>
            <person name="Yan D."/>
            <person name="He X."/>
            <person name="Dai J."/>
            <person name="Wu Q."/>
        </authorList>
    </citation>
    <scope>NUCLEOTIDE SEQUENCE [LARGE SCALE GENOMIC DNA]</scope>
    <source>
        <strain evidence="12 14">0710</strain>
    </source>
</reference>
<dbReference type="GO" id="GO:0046540">
    <property type="term" value="C:U4/U6 x U5 tri-snRNP complex"/>
    <property type="evidence" value="ECO:0007669"/>
    <property type="project" value="TreeGrafter"/>
</dbReference>
<accession>A0A087SEM4</accession>
<dbReference type="GO" id="GO:0000398">
    <property type="term" value="P:mRNA splicing, via spliceosome"/>
    <property type="evidence" value="ECO:0007669"/>
    <property type="project" value="TreeGrafter"/>
</dbReference>
<dbReference type="GO" id="GO:0005737">
    <property type="term" value="C:cytoplasm"/>
    <property type="evidence" value="ECO:0007669"/>
    <property type="project" value="UniProtKB-SubCell"/>
</dbReference>
<dbReference type="SUPFAM" id="SSF50182">
    <property type="entry name" value="Sm-like ribonucleoproteins"/>
    <property type="match status" value="1"/>
</dbReference>
<evidence type="ECO:0000313" key="14">
    <source>
        <dbReference type="Proteomes" id="UP000028924"/>
    </source>
</evidence>
<proteinExistence type="inferred from homology"/>
<evidence type="ECO:0000256" key="1">
    <source>
        <dbReference type="ARBA" id="ARBA00004123"/>
    </source>
</evidence>
<dbReference type="GeneID" id="23616411"/>
<reference evidence="13" key="4">
    <citation type="submission" date="2018-11" db="EMBL/GenBank/DDBJ databases">
        <title>Characterization of plant carbon substrate utilization by Auxenochlorella protothecoides.</title>
        <authorList>
            <person name="Vogler B.W."/>
            <person name="Starkenburg S.R."/>
            <person name="Sudasinghe N."/>
            <person name="Schambach J.Y."/>
            <person name="Rollin J.A."/>
            <person name="Pattathil S."/>
            <person name="Barry A.N."/>
        </authorList>
    </citation>
    <scope>NUCLEOTIDE SEQUENCE [LARGE SCALE GENOMIC DNA]</scope>
    <source>
        <strain evidence="13">UTEX 25</strain>
    </source>
</reference>
<evidence type="ECO:0000256" key="6">
    <source>
        <dbReference type="ARBA" id="ARBA00022884"/>
    </source>
</evidence>
<dbReference type="GO" id="GO:0005682">
    <property type="term" value="C:U5 snRNP"/>
    <property type="evidence" value="ECO:0007669"/>
    <property type="project" value="TreeGrafter"/>
</dbReference>
<dbReference type="Proteomes" id="UP000279271">
    <property type="component" value="Unassembled WGS sequence"/>
</dbReference>
<dbReference type="Proteomes" id="UP000028924">
    <property type="component" value="Unassembled WGS sequence"/>
</dbReference>
<dbReference type="RefSeq" id="XP_011397065.1">
    <property type="nucleotide sequence ID" value="XM_011398763.1"/>
</dbReference>
<keyword evidence="4" id="KW-0963">Cytoplasm</keyword>
<dbReference type="OrthoDB" id="2020720at2759"/>
<dbReference type="GO" id="GO:0003723">
    <property type="term" value="F:RNA binding"/>
    <property type="evidence" value="ECO:0007669"/>
    <property type="project" value="UniProtKB-KW"/>
</dbReference>
<keyword evidence="6" id="KW-0694">RNA-binding</keyword>
<name>A0A087SEM4_AUXPR</name>
<dbReference type="InterPro" id="IPR010920">
    <property type="entry name" value="LSM_dom_sf"/>
</dbReference>
<dbReference type="EMBL" id="QOKY01000209">
    <property type="protein sequence ID" value="RMZ52321.1"/>
    <property type="molecule type" value="Genomic_DNA"/>
</dbReference>
<reference evidence="13" key="3">
    <citation type="submission" date="2018-10" db="EMBL/GenBank/DDBJ databases">
        <authorList>
            <person name="Hovde B."/>
            <person name="Zhang X."/>
        </authorList>
    </citation>
    <scope>NUCLEOTIDE SEQUENCE [LARGE SCALE GENOMIC DNA]</scope>
    <source>
        <strain evidence="13">UTEX 25</strain>
    </source>
</reference>
<dbReference type="Gene3D" id="2.30.30.100">
    <property type="match status" value="1"/>
</dbReference>
<evidence type="ECO:0000256" key="2">
    <source>
        <dbReference type="ARBA" id="ARBA00004496"/>
    </source>
</evidence>
<protein>
    <recommendedName>
        <fullName evidence="10">Sm protein B</fullName>
    </recommendedName>
</protein>
<gene>
    <name evidence="13" type="ORF">APUTEX25_005074</name>
    <name evidence="12" type="ORF">F751_5020</name>
</gene>
<evidence type="ECO:0000313" key="15">
    <source>
        <dbReference type="Proteomes" id="UP000279271"/>
    </source>
</evidence>
<dbReference type="InterPro" id="IPR001163">
    <property type="entry name" value="Sm_dom_euk/arc"/>
</dbReference>
<evidence type="ECO:0000256" key="9">
    <source>
        <dbReference type="ARBA" id="ARBA00023274"/>
    </source>
</evidence>
<keyword evidence="9 12" id="KW-0687">Ribonucleoprotein</keyword>
<keyword evidence="14" id="KW-1185">Reference proteome</keyword>
<dbReference type="InterPro" id="IPR047575">
    <property type="entry name" value="Sm"/>
</dbReference>
<dbReference type="GO" id="GO:0071004">
    <property type="term" value="C:U2-type prespliceosome"/>
    <property type="evidence" value="ECO:0007669"/>
    <property type="project" value="TreeGrafter"/>
</dbReference>
<dbReference type="PROSITE" id="PS52002">
    <property type="entry name" value="SM"/>
    <property type="match status" value="1"/>
</dbReference>
<dbReference type="SMART" id="SM00651">
    <property type="entry name" value="Sm"/>
    <property type="match status" value="1"/>
</dbReference>
<dbReference type="GO" id="GO:0005686">
    <property type="term" value="C:U2 snRNP"/>
    <property type="evidence" value="ECO:0007669"/>
    <property type="project" value="TreeGrafter"/>
</dbReference>
<evidence type="ECO:0000256" key="5">
    <source>
        <dbReference type="ARBA" id="ARBA00022664"/>
    </source>
</evidence>
<comment type="similarity">
    <text evidence="3">Belongs to the snRNP SmB/SmN family.</text>
</comment>
<reference evidence="15" key="2">
    <citation type="journal article" date="2018" name="Algal Res.">
        <title>Characterization of plant carbon substrate utilization by Auxenochlorella protothecoides.</title>
        <authorList>
            <person name="Vogler B.W."/>
            <person name="Starkenburg S.R."/>
            <person name="Sudasinghe N."/>
            <person name="Schambach J.Y."/>
            <person name="Rollin J.A."/>
            <person name="Pattathil S."/>
            <person name="Barry A.N."/>
        </authorList>
    </citation>
    <scope>NUCLEOTIDE SEQUENCE [LARGE SCALE GENOMIC DNA]</scope>
    <source>
        <strain evidence="15">UTEX 25</strain>
    </source>
</reference>
<evidence type="ECO:0000256" key="3">
    <source>
        <dbReference type="ARBA" id="ARBA00009123"/>
    </source>
</evidence>
<comment type="subcellular location">
    <subcellularLocation>
        <location evidence="2">Cytoplasm</location>
    </subcellularLocation>
    <subcellularLocation>
        <location evidence="1">Nucleus</location>
    </subcellularLocation>
</comment>
<dbReference type="PANTHER" id="PTHR10701:SF0">
    <property type="entry name" value="SMALL NUCLEAR RIBONUCLEOPROTEIN-ASSOCIATED PROTEIN B"/>
    <property type="match status" value="1"/>
</dbReference>
<dbReference type="GO" id="GO:0005685">
    <property type="term" value="C:U1 snRNP"/>
    <property type="evidence" value="ECO:0007669"/>
    <property type="project" value="TreeGrafter"/>
</dbReference>
<dbReference type="EMBL" id="KL662106">
    <property type="protein sequence ID" value="KFM24178.1"/>
    <property type="molecule type" value="Genomic_DNA"/>
</dbReference>
<evidence type="ECO:0000256" key="8">
    <source>
        <dbReference type="ARBA" id="ARBA00023242"/>
    </source>
</evidence>
<dbReference type="eggNOG" id="KOG3168">
    <property type="taxonomic scope" value="Eukaryota"/>
</dbReference>
<evidence type="ECO:0000313" key="13">
    <source>
        <dbReference type="EMBL" id="RMZ52321.1"/>
    </source>
</evidence>
<dbReference type="GO" id="GO:0070990">
    <property type="term" value="F:snRNP binding"/>
    <property type="evidence" value="ECO:0007669"/>
    <property type="project" value="TreeGrafter"/>
</dbReference>